<keyword evidence="1" id="KW-0433">Leucine-rich repeat</keyword>
<reference evidence="5 6" key="1">
    <citation type="submission" date="2022-01" db="EMBL/GenBank/DDBJ databases">
        <title>A high-quality chromosome-level genome assembly of rohu carp, Labeo rohita.</title>
        <authorList>
            <person name="Arick M.A. II"/>
            <person name="Hsu C.-Y."/>
            <person name="Magbanua Z."/>
            <person name="Pechanova O."/>
            <person name="Grover C."/>
            <person name="Miller E."/>
            <person name="Thrash A."/>
            <person name="Ezzel L."/>
            <person name="Alam S."/>
            <person name="Benzie J."/>
            <person name="Hamilton M."/>
            <person name="Karsi A."/>
            <person name="Lawrence M.L."/>
            <person name="Peterson D.G."/>
        </authorList>
    </citation>
    <scope>NUCLEOTIDE SEQUENCE [LARGE SCALE GENOMIC DNA]</scope>
    <source>
        <strain evidence="6">BAU-BD-2019</strain>
        <tissue evidence="5">Blood</tissue>
    </source>
</reference>
<dbReference type="Pfam" id="PF17776">
    <property type="entry name" value="NLRC4_HD2"/>
    <property type="match status" value="1"/>
</dbReference>
<dbReference type="InterPro" id="IPR041267">
    <property type="entry name" value="NLRP_HD2"/>
</dbReference>
<dbReference type="Proteomes" id="UP000830375">
    <property type="component" value="Unassembled WGS sequence"/>
</dbReference>
<name>A0ABQ8LBW9_LABRO</name>
<evidence type="ECO:0000313" key="5">
    <source>
        <dbReference type="EMBL" id="KAI2647113.1"/>
    </source>
</evidence>
<comment type="caution">
    <text evidence="5">The sequence shown here is derived from an EMBL/GenBank/DDBJ whole genome shotgun (WGS) entry which is preliminary data.</text>
</comment>
<keyword evidence="3" id="KW-1133">Transmembrane helix</keyword>
<evidence type="ECO:0000256" key="3">
    <source>
        <dbReference type="SAM" id="Phobius"/>
    </source>
</evidence>
<dbReference type="InterPro" id="IPR051261">
    <property type="entry name" value="NLR"/>
</dbReference>
<keyword evidence="6" id="KW-1185">Reference proteome</keyword>
<dbReference type="EMBL" id="JACTAM010000587">
    <property type="protein sequence ID" value="KAI2647113.1"/>
    <property type="molecule type" value="Genomic_DNA"/>
</dbReference>
<evidence type="ECO:0000259" key="4">
    <source>
        <dbReference type="Pfam" id="PF17776"/>
    </source>
</evidence>
<dbReference type="InterPro" id="IPR032675">
    <property type="entry name" value="LRR_dom_sf"/>
</dbReference>
<gene>
    <name evidence="5" type="ORF">H4Q32_029517</name>
</gene>
<dbReference type="SMART" id="SM00368">
    <property type="entry name" value="LRR_RI"/>
    <property type="match status" value="1"/>
</dbReference>
<proteinExistence type="predicted"/>
<evidence type="ECO:0000256" key="2">
    <source>
        <dbReference type="ARBA" id="ARBA00022737"/>
    </source>
</evidence>
<accession>A0ABQ8LBW9</accession>
<feature type="domain" description="NACHT LRR and PYD" evidence="4">
    <location>
        <begin position="22"/>
        <end position="123"/>
    </location>
</feature>
<protein>
    <submittedName>
        <fullName evidence="5">Protein NLRC3</fullName>
    </submittedName>
</protein>
<dbReference type="SUPFAM" id="SSF52047">
    <property type="entry name" value="RNI-like"/>
    <property type="match status" value="1"/>
</dbReference>
<keyword evidence="3" id="KW-0472">Membrane</keyword>
<evidence type="ECO:0000313" key="6">
    <source>
        <dbReference type="Proteomes" id="UP000830375"/>
    </source>
</evidence>
<evidence type="ECO:0000256" key="1">
    <source>
        <dbReference type="ARBA" id="ARBA00022614"/>
    </source>
</evidence>
<keyword evidence="3" id="KW-0812">Transmembrane</keyword>
<keyword evidence="2" id="KW-0677">Repeat</keyword>
<organism evidence="5 6">
    <name type="scientific">Labeo rohita</name>
    <name type="common">Indian major carp</name>
    <name type="synonym">Cyprinus rohita</name>
    <dbReference type="NCBI Taxonomy" id="84645"/>
    <lineage>
        <taxon>Eukaryota</taxon>
        <taxon>Metazoa</taxon>
        <taxon>Chordata</taxon>
        <taxon>Craniata</taxon>
        <taxon>Vertebrata</taxon>
        <taxon>Euteleostomi</taxon>
        <taxon>Actinopterygii</taxon>
        <taxon>Neopterygii</taxon>
        <taxon>Teleostei</taxon>
        <taxon>Ostariophysi</taxon>
        <taxon>Cypriniformes</taxon>
        <taxon>Cyprinidae</taxon>
        <taxon>Labeoninae</taxon>
        <taxon>Labeonini</taxon>
        <taxon>Labeo</taxon>
    </lineage>
</organism>
<dbReference type="PANTHER" id="PTHR24106">
    <property type="entry name" value="NACHT, LRR AND CARD DOMAINS-CONTAINING"/>
    <property type="match status" value="1"/>
</dbReference>
<feature type="transmembrane region" description="Helical" evidence="3">
    <location>
        <begin position="12"/>
        <end position="40"/>
    </location>
</feature>
<dbReference type="Gene3D" id="3.80.10.10">
    <property type="entry name" value="Ribonuclease Inhibitor"/>
    <property type="match status" value="1"/>
</dbReference>
<sequence>MCTQIFKEETGIILGTMYCFVHLGIQEFIAALYAHLFLIINKKYVFDQDSIEQENKSETIIDLLKTAVDKALESDDGHLNLFLRFLLGLSLQSCQQLLQGLLTQQNENYQIKKENIQYIKQKFEWSAFGYVLTSEEELEEFELQKFTKSDECLIRLSAVIKTSKRALLNNCSLTHKSCSALATVLGSDNSLKELNLNNNNLQDSGVKLLCTGLEKKTCHLEILRSQWGAEFNKETTLGKKLFLSLLVLDLGHLKRLPEGRMFLLDVLNGWKWSPYNALGSFHHPLQCLTLSNRAASVPDCGTVG</sequence>